<dbReference type="Proteomes" id="UP001367676">
    <property type="component" value="Unassembled WGS sequence"/>
</dbReference>
<dbReference type="EMBL" id="JBBCAQ010000022">
    <property type="protein sequence ID" value="KAK7590442.1"/>
    <property type="molecule type" value="Genomic_DNA"/>
</dbReference>
<evidence type="ECO:0000256" key="1">
    <source>
        <dbReference type="SAM" id="MobiDB-lite"/>
    </source>
</evidence>
<dbReference type="AlphaFoldDB" id="A0AAN9TTT9"/>
<feature type="region of interest" description="Disordered" evidence="1">
    <location>
        <begin position="27"/>
        <end position="65"/>
    </location>
</feature>
<organism evidence="2 3">
    <name type="scientific">Parthenolecanium corni</name>
    <dbReference type="NCBI Taxonomy" id="536013"/>
    <lineage>
        <taxon>Eukaryota</taxon>
        <taxon>Metazoa</taxon>
        <taxon>Ecdysozoa</taxon>
        <taxon>Arthropoda</taxon>
        <taxon>Hexapoda</taxon>
        <taxon>Insecta</taxon>
        <taxon>Pterygota</taxon>
        <taxon>Neoptera</taxon>
        <taxon>Paraneoptera</taxon>
        <taxon>Hemiptera</taxon>
        <taxon>Sternorrhyncha</taxon>
        <taxon>Coccoidea</taxon>
        <taxon>Coccidae</taxon>
        <taxon>Parthenolecanium</taxon>
    </lineage>
</organism>
<reference evidence="2 3" key="1">
    <citation type="submission" date="2024-03" db="EMBL/GenBank/DDBJ databases">
        <title>Adaptation during the transition from Ophiocordyceps entomopathogen to insect associate is accompanied by gene loss and intensified selection.</title>
        <authorList>
            <person name="Ward C.M."/>
            <person name="Onetto C.A."/>
            <person name="Borneman A.R."/>
        </authorList>
    </citation>
    <scope>NUCLEOTIDE SEQUENCE [LARGE SCALE GENOMIC DNA]</scope>
    <source>
        <strain evidence="2">AWRI1</strain>
        <tissue evidence="2">Single Adult Female</tissue>
    </source>
</reference>
<protein>
    <submittedName>
        <fullName evidence="2">Uncharacterized protein</fullName>
    </submittedName>
</protein>
<feature type="compositionally biased region" description="Gly residues" evidence="1">
    <location>
        <begin position="52"/>
        <end position="61"/>
    </location>
</feature>
<accession>A0AAN9TTT9</accession>
<gene>
    <name evidence="2" type="ORF">V9T40_002055</name>
</gene>
<proteinExistence type="predicted"/>
<feature type="compositionally biased region" description="Gly residues" evidence="1">
    <location>
        <begin position="32"/>
        <end position="44"/>
    </location>
</feature>
<keyword evidence="3" id="KW-1185">Reference proteome</keyword>
<name>A0AAN9TTT9_9HEMI</name>
<sequence length="608" mass="63991">MRHVPYVVVNGEELATMAISAATSTEESWFGGSSGSAGGSGGQNGSSQRSGVGKGSHGGGSVSASAAVDASSNGVAGRAARNDLAAAWLTSEVRNVSTTSSEQHEQRRSNGNLAAINEQLLDAVEEAEPSDDEVICGRSSADKRSLFWSAFSATLVPRRADEKRHSRRRNLFKQRKRRPNLSNVVEAVHENGVGAVTERSVGAGEPVGSDSVGCGRSDDSASVACKVSIRDRAAPRTNGDYVVPAGADLKSNATPASDKSALPALKSRCSAAALNGGADSENYMWQRRCAFTSVPEDEDDYSVCELDADRAERTGLLERSASVPDDETKATRWTAKAAKAVSMTSVADNGLDATVTSLENGDAVKRSHSSSSDASTGGGGSKLGKWSKSKIDLLVPSIKSLVTMTTSKLASSSSKASINCRRRSGSSGSTNNLFATSSTSFSRFDVRAFEAPPKAEALRRNTSLSCMANGCRYEQMNARSTDNLADAGELTKKLRKCNTMVALTGGAGCAVSANPGGAIHVEPLRPVNRLRVGSQEFPAASRMCSRCSSLLSMATSSRYSLNSSYGFVPVSGVLCKVCLNEVPLKDSWTLQHCECSYCVDVSIFLHYF</sequence>
<evidence type="ECO:0000313" key="2">
    <source>
        <dbReference type="EMBL" id="KAK7590442.1"/>
    </source>
</evidence>
<evidence type="ECO:0000313" key="3">
    <source>
        <dbReference type="Proteomes" id="UP001367676"/>
    </source>
</evidence>
<feature type="region of interest" description="Disordered" evidence="1">
    <location>
        <begin position="362"/>
        <end position="384"/>
    </location>
</feature>
<comment type="caution">
    <text evidence="2">The sequence shown here is derived from an EMBL/GenBank/DDBJ whole genome shotgun (WGS) entry which is preliminary data.</text>
</comment>